<evidence type="ECO:0000313" key="9">
    <source>
        <dbReference type="EMBL" id="SHG71865.1"/>
    </source>
</evidence>
<dbReference type="SUPFAM" id="SSF103473">
    <property type="entry name" value="MFS general substrate transporter"/>
    <property type="match status" value="1"/>
</dbReference>
<reference evidence="9" key="2">
    <citation type="submission" date="2016-11" db="EMBL/GenBank/DDBJ databases">
        <authorList>
            <person name="Jaros S."/>
            <person name="Januszkiewicz K."/>
            <person name="Wedrychowicz H."/>
        </authorList>
    </citation>
    <scope>NUCLEOTIDE SEQUENCE [LARGE SCALE GENOMIC DNA]</scope>
    <source>
        <strain evidence="9">DSM 19729</strain>
    </source>
</reference>
<feature type="transmembrane region" description="Helical" evidence="6">
    <location>
        <begin position="214"/>
        <end position="239"/>
    </location>
</feature>
<dbReference type="Gene3D" id="1.20.1250.20">
    <property type="entry name" value="MFS general substrate transporter like domains"/>
    <property type="match status" value="2"/>
</dbReference>
<dbReference type="GO" id="GO:0022857">
    <property type="term" value="F:transmembrane transporter activity"/>
    <property type="evidence" value="ECO:0007669"/>
    <property type="project" value="InterPro"/>
</dbReference>
<dbReference type="InterPro" id="IPR044770">
    <property type="entry name" value="MFS_spinster-like"/>
</dbReference>
<evidence type="ECO:0000256" key="3">
    <source>
        <dbReference type="ARBA" id="ARBA00022692"/>
    </source>
</evidence>
<keyword evidence="4 6" id="KW-1133">Transmembrane helix</keyword>
<dbReference type="PANTHER" id="PTHR23505:SF79">
    <property type="entry name" value="PROTEIN SPINSTER"/>
    <property type="match status" value="1"/>
</dbReference>
<evidence type="ECO:0000313" key="10">
    <source>
        <dbReference type="Proteomes" id="UP000184384"/>
    </source>
</evidence>
<dbReference type="RefSeq" id="WP_072942047.1">
    <property type="nucleotide sequence ID" value="NZ_FQWO01000003.1"/>
</dbReference>
<feature type="domain" description="Major facilitator superfamily (MFS) profile" evidence="7">
    <location>
        <begin position="11"/>
        <end position="408"/>
    </location>
</feature>
<dbReference type="EMBL" id="PVUB01000004">
    <property type="protein sequence ID" value="PRZ24200.1"/>
    <property type="molecule type" value="Genomic_DNA"/>
</dbReference>
<evidence type="ECO:0000256" key="2">
    <source>
        <dbReference type="ARBA" id="ARBA00022448"/>
    </source>
</evidence>
<dbReference type="Proteomes" id="UP000184384">
    <property type="component" value="Unassembled WGS sequence"/>
</dbReference>
<feature type="transmembrane region" description="Helical" evidence="6">
    <location>
        <begin position="7"/>
        <end position="24"/>
    </location>
</feature>
<dbReference type="PANTHER" id="PTHR23505">
    <property type="entry name" value="SPINSTER"/>
    <property type="match status" value="1"/>
</dbReference>
<accession>A0A1M5M3M1</accession>
<gene>
    <name evidence="8" type="ORF">BC624_104318</name>
    <name evidence="9" type="ORF">SAMN05443373_103318</name>
</gene>
<dbReference type="STRING" id="280093.SAMN05443373_103318"/>
<evidence type="ECO:0000256" key="6">
    <source>
        <dbReference type="SAM" id="Phobius"/>
    </source>
</evidence>
<evidence type="ECO:0000256" key="1">
    <source>
        <dbReference type="ARBA" id="ARBA00004141"/>
    </source>
</evidence>
<proteinExistence type="predicted"/>
<dbReference type="EMBL" id="FQWO01000003">
    <property type="protein sequence ID" value="SHG71865.1"/>
    <property type="molecule type" value="Genomic_DNA"/>
</dbReference>
<protein>
    <submittedName>
        <fullName evidence="9">Sugar phosphate permease</fullName>
    </submittedName>
</protein>
<evidence type="ECO:0000259" key="7">
    <source>
        <dbReference type="PROSITE" id="PS50850"/>
    </source>
</evidence>
<reference evidence="8 11" key="3">
    <citation type="submission" date="2018-03" db="EMBL/GenBank/DDBJ databases">
        <title>Genomic Encyclopedia of Archaeal and Bacterial Type Strains, Phase II (KMG-II): from individual species to whole genera.</title>
        <authorList>
            <person name="Goeker M."/>
        </authorList>
    </citation>
    <scope>NUCLEOTIDE SEQUENCE [LARGE SCALE GENOMIC DNA]</scope>
    <source>
        <strain evidence="8 11">DSM 17797</strain>
    </source>
</reference>
<feature type="transmembrane region" description="Helical" evidence="6">
    <location>
        <begin position="52"/>
        <end position="71"/>
    </location>
</feature>
<dbReference type="AlphaFoldDB" id="A0A1M5M3M1"/>
<feature type="transmembrane region" description="Helical" evidence="6">
    <location>
        <begin position="138"/>
        <end position="162"/>
    </location>
</feature>
<feature type="transmembrane region" description="Helical" evidence="6">
    <location>
        <begin position="386"/>
        <end position="404"/>
    </location>
</feature>
<evidence type="ECO:0000256" key="5">
    <source>
        <dbReference type="ARBA" id="ARBA00023136"/>
    </source>
</evidence>
<dbReference type="GO" id="GO:0016020">
    <property type="term" value="C:membrane"/>
    <property type="evidence" value="ECO:0007669"/>
    <property type="project" value="UniProtKB-SubCell"/>
</dbReference>
<dbReference type="Pfam" id="PF07690">
    <property type="entry name" value="MFS_1"/>
    <property type="match status" value="1"/>
</dbReference>
<sequence length="414" mass="45342">MKNSKYYPWFVVGLLWFVALLNYMDRQMLATMRPSMETDIPELLSGENFGRLMAIFLWIYALMSPISGIIADKFNRKWLIVGSLFVWSAVTYAMGLATTYNQVYWLRALMGVSEAIYIPAGLSLIADYHQQKTRSLAIGIHMTGLYVGSALGGFGATIAATYSWHTTFHYFGIAGIIYAVVLAFLLQEKKTVEEKTIDLNIVTSGEKPSVFQGLALLFTNISFWIILFYFAIISLPGWATKNWLPTLFSDNLGIPMEQAGPLATITISFSSLLGVIFGGILSDRWVQKNVKGRVYTSAIGLSLTIPALLLIGFGNSLYHVVGAGLFFGIGYGMFDANNMPILCQFVSSKYRGTAYGVLNMTGVACGALVTSLLGKSSDSGDLGYGFALMSGIVLIALVVQISFLRPKVNDFVDA</sequence>
<reference evidence="10" key="1">
    <citation type="submission" date="2016-11" db="EMBL/GenBank/DDBJ databases">
        <authorList>
            <person name="Varghese N."/>
            <person name="Submissions S."/>
        </authorList>
    </citation>
    <scope>NUCLEOTIDE SEQUENCE [LARGE SCALE GENOMIC DNA]</scope>
    <source>
        <strain evidence="10">DSM 19729</strain>
    </source>
</reference>
<name>A0A1M5M3M1_9FLAO</name>
<dbReference type="Proteomes" id="UP000237771">
    <property type="component" value="Unassembled WGS sequence"/>
</dbReference>
<evidence type="ECO:0000256" key="4">
    <source>
        <dbReference type="ARBA" id="ARBA00022989"/>
    </source>
</evidence>
<comment type="subcellular location">
    <subcellularLocation>
        <location evidence="1">Membrane</location>
        <topology evidence="1">Multi-pass membrane protein</topology>
    </subcellularLocation>
</comment>
<feature type="transmembrane region" description="Helical" evidence="6">
    <location>
        <begin position="294"/>
        <end position="311"/>
    </location>
</feature>
<dbReference type="InterPro" id="IPR036259">
    <property type="entry name" value="MFS_trans_sf"/>
</dbReference>
<dbReference type="InterPro" id="IPR011701">
    <property type="entry name" value="MFS"/>
</dbReference>
<keyword evidence="11" id="KW-1185">Reference proteome</keyword>
<feature type="transmembrane region" description="Helical" evidence="6">
    <location>
        <begin position="317"/>
        <end position="334"/>
    </location>
</feature>
<organism evidence="9 10">
    <name type="scientific">Flavobacterium granuli</name>
    <dbReference type="NCBI Taxonomy" id="280093"/>
    <lineage>
        <taxon>Bacteria</taxon>
        <taxon>Pseudomonadati</taxon>
        <taxon>Bacteroidota</taxon>
        <taxon>Flavobacteriia</taxon>
        <taxon>Flavobacteriales</taxon>
        <taxon>Flavobacteriaceae</taxon>
        <taxon>Flavobacterium</taxon>
    </lineage>
</organism>
<dbReference type="OrthoDB" id="9815624at2"/>
<keyword evidence="2" id="KW-0813">Transport</keyword>
<evidence type="ECO:0000313" key="11">
    <source>
        <dbReference type="Proteomes" id="UP000237771"/>
    </source>
</evidence>
<keyword evidence="3 6" id="KW-0812">Transmembrane</keyword>
<feature type="transmembrane region" description="Helical" evidence="6">
    <location>
        <begin position="355"/>
        <end position="374"/>
    </location>
</feature>
<dbReference type="InterPro" id="IPR020846">
    <property type="entry name" value="MFS_dom"/>
</dbReference>
<feature type="transmembrane region" description="Helical" evidence="6">
    <location>
        <begin position="104"/>
        <end position="126"/>
    </location>
</feature>
<feature type="transmembrane region" description="Helical" evidence="6">
    <location>
        <begin position="78"/>
        <end position="98"/>
    </location>
</feature>
<evidence type="ECO:0000313" key="8">
    <source>
        <dbReference type="EMBL" id="PRZ24200.1"/>
    </source>
</evidence>
<dbReference type="PROSITE" id="PS50850">
    <property type="entry name" value="MFS"/>
    <property type="match status" value="1"/>
</dbReference>
<feature type="transmembrane region" description="Helical" evidence="6">
    <location>
        <begin position="168"/>
        <end position="186"/>
    </location>
</feature>
<feature type="transmembrane region" description="Helical" evidence="6">
    <location>
        <begin position="259"/>
        <end position="282"/>
    </location>
</feature>
<keyword evidence="5 6" id="KW-0472">Membrane</keyword>